<evidence type="ECO:0000313" key="2">
    <source>
        <dbReference type="EMBL" id="KMZ95001.1"/>
    </source>
</evidence>
<protein>
    <recommendedName>
        <fullName evidence="4">Variable surface protein Vir7-like protein</fullName>
    </recommendedName>
</protein>
<dbReference type="Pfam" id="PF05795">
    <property type="entry name" value="Plasmodium_Vir"/>
    <property type="match status" value="1"/>
</dbReference>
<feature type="region of interest" description="Disordered" evidence="1">
    <location>
        <begin position="261"/>
        <end position="286"/>
    </location>
</feature>
<sequence length="329" mass="38372">MELYSFKHNIILNVIIFYKYLNRADEELGLLPTKKIYDQLDKGSDECQKDNFYITAKGLLNQYNVHHVGSDKILKGLCYVYRNNFPGKSDNDICNFLYYWIGDILYNNLNHRIQFNSVISYLFRNLKNYKVKNCIAPNYYNINEDKYFKKIKLFFDYSKDYDIYEKQISNDNPTCNKDYNEYLKKYVDTYNEFEGKCKNGQNSSDYCKAFNKYFDKKDPVNLSNWKCNLQNSEPKEEKASGDTEEIKEQVLPAHGWREESVTLTEGSEGGRKQVEERHSASDPAYDPPTLTITKSIATAASAAGLLVPPFLIYNVISITIVKLNVLFYI</sequence>
<organism evidence="2 3">
    <name type="scientific">Plasmodium vivax Mauritania I</name>
    <dbReference type="NCBI Taxonomy" id="1035515"/>
    <lineage>
        <taxon>Eukaryota</taxon>
        <taxon>Sar</taxon>
        <taxon>Alveolata</taxon>
        <taxon>Apicomplexa</taxon>
        <taxon>Aconoidasida</taxon>
        <taxon>Haemosporida</taxon>
        <taxon>Plasmodiidae</taxon>
        <taxon>Plasmodium</taxon>
        <taxon>Plasmodium (Plasmodium)</taxon>
    </lineage>
</organism>
<proteinExistence type="predicted"/>
<dbReference type="EMBL" id="KQ235007">
    <property type="protein sequence ID" value="KMZ95001.1"/>
    <property type="molecule type" value="Genomic_DNA"/>
</dbReference>
<feature type="compositionally biased region" description="Basic and acidic residues" evidence="1">
    <location>
        <begin position="268"/>
        <end position="280"/>
    </location>
</feature>
<dbReference type="InterPro" id="IPR008780">
    <property type="entry name" value="Plasmodium_Vir"/>
</dbReference>
<dbReference type="Proteomes" id="UP000053776">
    <property type="component" value="Unassembled WGS sequence"/>
</dbReference>
<dbReference type="AlphaFoldDB" id="A0A0J9TIV4"/>
<evidence type="ECO:0008006" key="4">
    <source>
        <dbReference type="Google" id="ProtNLM"/>
    </source>
</evidence>
<evidence type="ECO:0000313" key="3">
    <source>
        <dbReference type="Proteomes" id="UP000053776"/>
    </source>
</evidence>
<accession>A0A0J9TIV4</accession>
<gene>
    <name evidence="2" type="ORF">PVMG_05762</name>
</gene>
<evidence type="ECO:0000256" key="1">
    <source>
        <dbReference type="SAM" id="MobiDB-lite"/>
    </source>
</evidence>
<reference evidence="2 3" key="1">
    <citation type="submission" date="2011-08" db="EMBL/GenBank/DDBJ databases">
        <title>The Genome Sequence of Plasmodium vivax Mauritania I.</title>
        <authorList>
            <consortium name="The Broad Institute Genome Sequencing Platform"/>
            <consortium name="The Broad Institute Genome Sequencing Center for Infectious Disease"/>
            <person name="Neafsey D."/>
            <person name="Carlton J."/>
            <person name="Barnwell J."/>
            <person name="Collins W."/>
            <person name="Escalante A."/>
            <person name="Mullikin J."/>
            <person name="Saul A."/>
            <person name="Guigo R."/>
            <person name="Camara F."/>
            <person name="Young S.K."/>
            <person name="Zeng Q."/>
            <person name="Gargeya S."/>
            <person name="Fitzgerald M."/>
            <person name="Haas B."/>
            <person name="Abouelleil A."/>
            <person name="Alvarado L."/>
            <person name="Arachchi H.M."/>
            <person name="Berlin A."/>
            <person name="Brown A."/>
            <person name="Chapman S.B."/>
            <person name="Chen Z."/>
            <person name="Dunbar C."/>
            <person name="Freedman E."/>
            <person name="Gearin G."/>
            <person name="Gellesch M."/>
            <person name="Goldberg J."/>
            <person name="Griggs A."/>
            <person name="Gujja S."/>
            <person name="Heiman D."/>
            <person name="Howarth C."/>
            <person name="Larson L."/>
            <person name="Lui A."/>
            <person name="MacDonald P.J.P."/>
            <person name="Montmayeur A."/>
            <person name="Murphy C."/>
            <person name="Neiman D."/>
            <person name="Pearson M."/>
            <person name="Priest M."/>
            <person name="Roberts A."/>
            <person name="Saif S."/>
            <person name="Shea T."/>
            <person name="Shenoy N."/>
            <person name="Sisk P."/>
            <person name="Stolte C."/>
            <person name="Sykes S."/>
            <person name="Wortman J."/>
            <person name="Nusbaum C."/>
            <person name="Birren B."/>
        </authorList>
    </citation>
    <scope>NUCLEOTIDE SEQUENCE [LARGE SCALE GENOMIC DNA]</scope>
    <source>
        <strain evidence="2 3">Mauritania I</strain>
    </source>
</reference>
<name>A0A0J9TIV4_PLAVI</name>